<reference evidence="1" key="1">
    <citation type="submission" date="2023-06" db="EMBL/GenBank/DDBJ databases">
        <title>Genomic of Agaribacillus aureum.</title>
        <authorList>
            <person name="Wang G."/>
        </authorList>
    </citation>
    <scope>NUCLEOTIDE SEQUENCE</scope>
    <source>
        <strain evidence="1">BMA12</strain>
    </source>
</reference>
<sequence length="196" mass="22963">MKQIAFFDLDHTITSKDTFIEFLKFTHGKWRFFLNFALLSPMLILYKAKIIPNWKAKLTVLSFFYRGWSKDRLQKLGDRFAMERLPAIVYESALARINWHLEQGHKVVIVTASVEIWFQAWCLALGLEFLSTELAFSDGLFTGAFERPNCYGQEKVKRIREKYDLSLFEKVYAYGDSPADQFMMSLAHESFFCSFS</sequence>
<keyword evidence="1" id="KW-0378">Hydrolase</keyword>
<dbReference type="GO" id="GO:0016787">
    <property type="term" value="F:hydrolase activity"/>
    <property type="evidence" value="ECO:0007669"/>
    <property type="project" value="UniProtKB-KW"/>
</dbReference>
<organism evidence="1 2">
    <name type="scientific">Agaribacillus aureus</name>
    <dbReference type="NCBI Taxonomy" id="3051825"/>
    <lineage>
        <taxon>Bacteria</taxon>
        <taxon>Pseudomonadati</taxon>
        <taxon>Bacteroidota</taxon>
        <taxon>Cytophagia</taxon>
        <taxon>Cytophagales</taxon>
        <taxon>Splendidivirgaceae</taxon>
        <taxon>Agaribacillus</taxon>
    </lineage>
</organism>
<accession>A0ABT8KZR2</accession>
<dbReference type="Proteomes" id="UP001172083">
    <property type="component" value="Unassembled WGS sequence"/>
</dbReference>
<dbReference type="InterPro" id="IPR006385">
    <property type="entry name" value="HAD_hydro_SerB1"/>
</dbReference>
<evidence type="ECO:0000313" key="1">
    <source>
        <dbReference type="EMBL" id="MDN5210972.1"/>
    </source>
</evidence>
<keyword evidence="2" id="KW-1185">Reference proteome</keyword>
<dbReference type="InterPro" id="IPR023214">
    <property type="entry name" value="HAD_sf"/>
</dbReference>
<comment type="caution">
    <text evidence="1">The sequence shown here is derived from an EMBL/GenBank/DDBJ whole genome shotgun (WGS) entry which is preliminary data.</text>
</comment>
<name>A0ABT8KZR2_9BACT</name>
<gene>
    <name evidence="1" type="ORF">QQ020_02895</name>
</gene>
<dbReference type="EC" id="3.1.3.-" evidence="1"/>
<dbReference type="NCBIfam" id="TIGR01490">
    <property type="entry name" value="HAD-SF-IB-hyp1"/>
    <property type="match status" value="1"/>
</dbReference>
<dbReference type="InterPro" id="IPR050582">
    <property type="entry name" value="HAD-like_SerB"/>
</dbReference>
<dbReference type="EMBL" id="JAUJEB010000001">
    <property type="protein sequence ID" value="MDN5210972.1"/>
    <property type="molecule type" value="Genomic_DNA"/>
</dbReference>
<dbReference type="NCBIfam" id="TIGR01488">
    <property type="entry name" value="HAD-SF-IB"/>
    <property type="match status" value="1"/>
</dbReference>
<dbReference type="Gene3D" id="3.40.50.1000">
    <property type="entry name" value="HAD superfamily/HAD-like"/>
    <property type="match status" value="1"/>
</dbReference>
<dbReference type="CDD" id="cd02612">
    <property type="entry name" value="HAD_PGPPase"/>
    <property type="match status" value="1"/>
</dbReference>
<proteinExistence type="predicted"/>
<dbReference type="RefSeq" id="WP_346756308.1">
    <property type="nucleotide sequence ID" value="NZ_JAUJEB010000001.1"/>
</dbReference>
<dbReference type="InterPro" id="IPR036412">
    <property type="entry name" value="HAD-like_sf"/>
</dbReference>
<dbReference type="SUPFAM" id="SSF56784">
    <property type="entry name" value="HAD-like"/>
    <property type="match status" value="1"/>
</dbReference>
<dbReference type="Gene3D" id="1.20.1440.100">
    <property type="entry name" value="SG protein - dephosphorylation function"/>
    <property type="match status" value="1"/>
</dbReference>
<evidence type="ECO:0000313" key="2">
    <source>
        <dbReference type="Proteomes" id="UP001172083"/>
    </source>
</evidence>
<dbReference type="Pfam" id="PF12710">
    <property type="entry name" value="HAD"/>
    <property type="match status" value="1"/>
</dbReference>
<protein>
    <submittedName>
        <fullName evidence="1">HAD family hydrolase</fullName>
        <ecNumber evidence="1">3.1.3.-</ecNumber>
    </submittedName>
</protein>
<dbReference type="PANTHER" id="PTHR43344">
    <property type="entry name" value="PHOSPHOSERINE PHOSPHATASE"/>
    <property type="match status" value="1"/>
</dbReference>